<protein>
    <submittedName>
        <fullName evidence="6">Sodium-dependent dicarboxylate transporter SdcS (Na(+)/dicarboxylate symporter)</fullName>
    </submittedName>
</protein>
<keyword evidence="7" id="KW-1185">Reference proteome</keyword>
<comment type="caution">
    <text evidence="6">The sequence shown here is derived from an EMBL/GenBank/DDBJ whole genome shotgun (WGS) entry which is preliminary data.</text>
</comment>
<keyword evidence="3 5" id="KW-1133">Transmembrane helix</keyword>
<name>A0ABP0NG54_9DINO</name>
<evidence type="ECO:0000256" key="5">
    <source>
        <dbReference type="SAM" id="Phobius"/>
    </source>
</evidence>
<feature type="transmembrane region" description="Helical" evidence="5">
    <location>
        <begin position="239"/>
        <end position="263"/>
    </location>
</feature>
<feature type="transmembrane region" description="Helical" evidence="5">
    <location>
        <begin position="59"/>
        <end position="82"/>
    </location>
</feature>
<evidence type="ECO:0000256" key="3">
    <source>
        <dbReference type="ARBA" id="ARBA00022989"/>
    </source>
</evidence>
<organism evidence="6 7">
    <name type="scientific">Durusdinium trenchii</name>
    <dbReference type="NCBI Taxonomy" id="1381693"/>
    <lineage>
        <taxon>Eukaryota</taxon>
        <taxon>Sar</taxon>
        <taxon>Alveolata</taxon>
        <taxon>Dinophyceae</taxon>
        <taxon>Suessiales</taxon>
        <taxon>Symbiodiniaceae</taxon>
        <taxon>Durusdinium</taxon>
    </lineage>
</organism>
<dbReference type="EMBL" id="CAXAMM010028423">
    <property type="protein sequence ID" value="CAK9062770.1"/>
    <property type="molecule type" value="Genomic_DNA"/>
</dbReference>
<dbReference type="InterPro" id="IPR001898">
    <property type="entry name" value="SLC13A/DASS"/>
</dbReference>
<feature type="transmembrane region" description="Helical" evidence="5">
    <location>
        <begin position="291"/>
        <end position="307"/>
    </location>
</feature>
<feature type="transmembrane region" description="Helical" evidence="5">
    <location>
        <begin position="191"/>
        <end position="214"/>
    </location>
</feature>
<feature type="transmembrane region" description="Helical" evidence="5">
    <location>
        <begin position="157"/>
        <end position="179"/>
    </location>
</feature>
<sequence>MAEQAGIPDQSTGGIQRWTSLVGLGLGPVVAVFVGLLLPDSVPGAEGAIELSRAARVTAAVASLMAIWWLTEALPLSATALLPIALLPMLGATSIGEATAPYARPVIFLFLGGFMLGLAMERWGLHKRIALLTILAVGTGPRSVIAGFMLATAVLSAFVSNTATVIMLIPIATSVLATLPENPDAPEGARARFATCMVLAIAYAASIGGIATLIGTPPNAVLAGFVEGREEYAISFGRWMLHAVPLVAVLLPIAYLLLVGPLFRIKGAIGGSRSAVREQLDGLGPMKPGEWVVLVIFCITASLWIFKDLVTGVQIVRDLGINLSDAQIAMLAAIALFV</sequence>
<feature type="transmembrane region" description="Helical" evidence="5">
    <location>
        <begin position="129"/>
        <end position="151"/>
    </location>
</feature>
<evidence type="ECO:0000256" key="1">
    <source>
        <dbReference type="ARBA" id="ARBA00004141"/>
    </source>
</evidence>
<dbReference type="PANTHER" id="PTHR10283:SF82">
    <property type="entry name" value="SOLUTE CARRIER FAMILY 13 MEMBER 2"/>
    <property type="match status" value="1"/>
</dbReference>
<dbReference type="Proteomes" id="UP001642464">
    <property type="component" value="Unassembled WGS sequence"/>
</dbReference>
<evidence type="ECO:0000256" key="2">
    <source>
        <dbReference type="ARBA" id="ARBA00022692"/>
    </source>
</evidence>
<comment type="subcellular location">
    <subcellularLocation>
        <location evidence="1">Membrane</location>
        <topology evidence="1">Multi-pass membrane protein</topology>
    </subcellularLocation>
</comment>
<feature type="non-terminal residue" evidence="6">
    <location>
        <position position="338"/>
    </location>
</feature>
<feature type="transmembrane region" description="Helical" evidence="5">
    <location>
        <begin position="18"/>
        <end position="38"/>
    </location>
</feature>
<keyword evidence="4 5" id="KW-0472">Membrane</keyword>
<dbReference type="PANTHER" id="PTHR10283">
    <property type="entry name" value="SOLUTE CARRIER FAMILY 13 MEMBER"/>
    <property type="match status" value="1"/>
</dbReference>
<evidence type="ECO:0000313" key="6">
    <source>
        <dbReference type="EMBL" id="CAK9062770.1"/>
    </source>
</evidence>
<proteinExistence type="predicted"/>
<reference evidence="6 7" key="1">
    <citation type="submission" date="2024-02" db="EMBL/GenBank/DDBJ databases">
        <authorList>
            <person name="Chen Y."/>
            <person name="Shah S."/>
            <person name="Dougan E. K."/>
            <person name="Thang M."/>
            <person name="Chan C."/>
        </authorList>
    </citation>
    <scope>NUCLEOTIDE SEQUENCE [LARGE SCALE GENOMIC DNA]</scope>
</reference>
<keyword evidence="2 5" id="KW-0812">Transmembrane</keyword>
<evidence type="ECO:0000313" key="7">
    <source>
        <dbReference type="Proteomes" id="UP001642464"/>
    </source>
</evidence>
<dbReference type="Pfam" id="PF00939">
    <property type="entry name" value="Na_sulph_symp"/>
    <property type="match status" value="1"/>
</dbReference>
<feature type="transmembrane region" description="Helical" evidence="5">
    <location>
        <begin position="102"/>
        <end position="120"/>
    </location>
</feature>
<gene>
    <name evidence="6" type="ORF">SCF082_LOCUS32635</name>
</gene>
<evidence type="ECO:0000256" key="4">
    <source>
        <dbReference type="ARBA" id="ARBA00023136"/>
    </source>
</evidence>
<accession>A0ABP0NG54</accession>